<evidence type="ECO:0000259" key="1">
    <source>
        <dbReference type="Pfam" id="PF20675"/>
    </source>
</evidence>
<accession>A0A9D4THD4</accession>
<dbReference type="EMBL" id="SIDB01000011">
    <property type="protein sequence ID" value="KAI3425778.1"/>
    <property type="molecule type" value="Genomic_DNA"/>
</dbReference>
<dbReference type="OrthoDB" id="1924976at2759"/>
<evidence type="ECO:0000313" key="3">
    <source>
        <dbReference type="Proteomes" id="UP001055712"/>
    </source>
</evidence>
<evidence type="ECO:0000313" key="2">
    <source>
        <dbReference type="EMBL" id="KAI3425778.1"/>
    </source>
</evidence>
<dbReference type="AlphaFoldDB" id="A0A9D4THD4"/>
<dbReference type="GO" id="GO:0010206">
    <property type="term" value="P:photosystem II repair"/>
    <property type="evidence" value="ECO:0007669"/>
    <property type="project" value="InterPro"/>
</dbReference>
<dbReference type="PANTHER" id="PTHR35742:SF1">
    <property type="entry name" value="THYLAKOID LUMENAL 16.5 KDA PROTEIN, CHLOROPLASTIC"/>
    <property type="match status" value="1"/>
</dbReference>
<dbReference type="Proteomes" id="UP001055712">
    <property type="component" value="Unassembled WGS sequence"/>
</dbReference>
<feature type="domain" description="Maintenance of Photosystem II under High light 2 C-terminal" evidence="1">
    <location>
        <begin position="170"/>
        <end position="271"/>
    </location>
</feature>
<name>A0A9D4THD4_CHLVU</name>
<proteinExistence type="predicted"/>
<dbReference type="Pfam" id="PF20675">
    <property type="entry name" value="MPH2"/>
    <property type="match status" value="1"/>
</dbReference>
<reference evidence="2" key="1">
    <citation type="journal article" date="2019" name="Plant J.">
        <title>Chlorella vulgaris genome assembly and annotation reveals the molecular basis for metabolic acclimation to high light conditions.</title>
        <authorList>
            <person name="Cecchin M."/>
            <person name="Marcolungo L."/>
            <person name="Rossato M."/>
            <person name="Girolomoni L."/>
            <person name="Cosentino E."/>
            <person name="Cuine S."/>
            <person name="Li-Beisson Y."/>
            <person name="Delledonne M."/>
            <person name="Ballottari M."/>
        </authorList>
    </citation>
    <scope>NUCLEOTIDE SEQUENCE</scope>
    <source>
        <strain evidence="2">211/11P</strain>
    </source>
</reference>
<protein>
    <recommendedName>
        <fullName evidence="1">Maintenance of Photosystem II under High light 2 C-terminal domain-containing protein</fullName>
    </recommendedName>
</protein>
<dbReference type="InterPro" id="IPR049072">
    <property type="entry name" value="MPH2_C"/>
</dbReference>
<dbReference type="InterPro" id="IPR038862">
    <property type="entry name" value="MPH2"/>
</dbReference>
<keyword evidence="3" id="KW-1185">Reference proteome</keyword>
<comment type="caution">
    <text evidence="2">The sequence shown here is derived from an EMBL/GenBank/DDBJ whole genome shotgun (WGS) entry which is preliminary data.</text>
</comment>
<gene>
    <name evidence="2" type="ORF">D9Q98_007753</name>
</gene>
<sequence>MMTLAPLPPVGKAAASQHAQQLCLAGYVRGLKLELIDDQQRKGDRGTSCCRHTGSMQSLTVQRPVAATASHTAHRSTASRAAVVRAAASEQQAAPHRVGRRSLAGLLAAVPVLLPASRALALIPDDDDEELVEKARANRAARLAEERTTQQAFARTSGKLDRVLEQELIPVQRAINSLARGGAALESGDVKAAASALGGGWVRDFEAATSRLSYNDAAKSSAATVLSSLSALEASAASGSAADAKRGFVSTVASFKAWVAAANIAEDLKGL</sequence>
<dbReference type="PANTHER" id="PTHR35742">
    <property type="entry name" value="THYLAKOID LUMENAL 16.5 KDA PROTEIN, CHLOROPLASTIC"/>
    <property type="match status" value="1"/>
</dbReference>
<organism evidence="2 3">
    <name type="scientific">Chlorella vulgaris</name>
    <name type="common">Green alga</name>
    <dbReference type="NCBI Taxonomy" id="3077"/>
    <lineage>
        <taxon>Eukaryota</taxon>
        <taxon>Viridiplantae</taxon>
        <taxon>Chlorophyta</taxon>
        <taxon>core chlorophytes</taxon>
        <taxon>Trebouxiophyceae</taxon>
        <taxon>Chlorellales</taxon>
        <taxon>Chlorellaceae</taxon>
        <taxon>Chlorella clade</taxon>
        <taxon>Chlorella</taxon>
    </lineage>
</organism>
<reference evidence="2" key="2">
    <citation type="submission" date="2020-11" db="EMBL/GenBank/DDBJ databases">
        <authorList>
            <person name="Cecchin M."/>
            <person name="Marcolungo L."/>
            <person name="Rossato M."/>
            <person name="Girolomoni L."/>
            <person name="Cosentino E."/>
            <person name="Cuine S."/>
            <person name="Li-Beisson Y."/>
            <person name="Delledonne M."/>
            <person name="Ballottari M."/>
        </authorList>
    </citation>
    <scope>NUCLEOTIDE SEQUENCE</scope>
    <source>
        <strain evidence="2">211/11P</strain>
        <tissue evidence="2">Whole cell</tissue>
    </source>
</reference>